<dbReference type="Proteomes" id="UP000198703">
    <property type="component" value="Unassembled WGS sequence"/>
</dbReference>
<dbReference type="GO" id="GO:0044780">
    <property type="term" value="P:bacterial-type flagellum assembly"/>
    <property type="evidence" value="ECO:0007669"/>
    <property type="project" value="InterPro"/>
</dbReference>
<keyword evidence="6" id="KW-0975">Bacterial flagellum</keyword>
<evidence type="ECO:0000256" key="2">
    <source>
        <dbReference type="ARBA" id="ARBA00004613"/>
    </source>
</evidence>
<dbReference type="AlphaFoldDB" id="A0A1H3VXA9"/>
<evidence type="ECO:0000256" key="3">
    <source>
        <dbReference type="ARBA" id="ARBA00009677"/>
    </source>
</evidence>
<dbReference type="NCBIfam" id="TIGR02492">
    <property type="entry name" value="flgK_ends"/>
    <property type="match status" value="1"/>
</dbReference>
<protein>
    <recommendedName>
        <fullName evidence="4">Flagellar hook-associated protein 1</fullName>
    </recommendedName>
</protein>
<dbReference type="PANTHER" id="PTHR30033:SF2">
    <property type="entry name" value="FLAGELLAR HOOK PROTEIN"/>
    <property type="match status" value="1"/>
</dbReference>
<dbReference type="STRING" id="89524.SAMN05444370_101346"/>
<comment type="subcellular location">
    <subcellularLocation>
        <location evidence="1">Bacterial flagellum</location>
    </subcellularLocation>
    <subcellularLocation>
        <location evidence="2">Secreted</location>
    </subcellularLocation>
</comment>
<evidence type="ECO:0000313" key="9">
    <source>
        <dbReference type="Proteomes" id="UP000198703"/>
    </source>
</evidence>
<dbReference type="OrthoDB" id="7181295at2"/>
<evidence type="ECO:0000256" key="6">
    <source>
        <dbReference type="ARBA" id="ARBA00023143"/>
    </source>
</evidence>
<dbReference type="Pfam" id="PF22638">
    <property type="entry name" value="FlgK_D1"/>
    <property type="match status" value="1"/>
</dbReference>
<feature type="domain" description="Flagellar hook-associated protein FlgK helical" evidence="7">
    <location>
        <begin position="91"/>
        <end position="314"/>
    </location>
</feature>
<dbReference type="RefSeq" id="WP_093247762.1">
    <property type="nucleotide sequence ID" value="NZ_FNQM01000001.1"/>
</dbReference>
<organism evidence="8 9">
    <name type="scientific">Rubrimonas cliftonensis</name>
    <dbReference type="NCBI Taxonomy" id="89524"/>
    <lineage>
        <taxon>Bacteria</taxon>
        <taxon>Pseudomonadati</taxon>
        <taxon>Pseudomonadota</taxon>
        <taxon>Alphaproteobacteria</taxon>
        <taxon>Rhodobacterales</taxon>
        <taxon>Paracoccaceae</taxon>
        <taxon>Rubrimonas</taxon>
    </lineage>
</organism>
<keyword evidence="5" id="KW-0964">Secreted</keyword>
<dbReference type="GO" id="GO:0005198">
    <property type="term" value="F:structural molecule activity"/>
    <property type="evidence" value="ECO:0007669"/>
    <property type="project" value="InterPro"/>
</dbReference>
<evidence type="ECO:0000256" key="1">
    <source>
        <dbReference type="ARBA" id="ARBA00004365"/>
    </source>
</evidence>
<evidence type="ECO:0000256" key="5">
    <source>
        <dbReference type="ARBA" id="ARBA00022525"/>
    </source>
</evidence>
<dbReference type="InterPro" id="IPR053927">
    <property type="entry name" value="FlgK_helical"/>
</dbReference>
<dbReference type="InterPro" id="IPR002371">
    <property type="entry name" value="FlgK"/>
</dbReference>
<gene>
    <name evidence="8" type="ORF">SAMN05444370_101346</name>
</gene>
<keyword evidence="8" id="KW-0282">Flagellum</keyword>
<dbReference type="EMBL" id="FNQM01000001">
    <property type="protein sequence ID" value="SDZ78688.1"/>
    <property type="molecule type" value="Genomic_DNA"/>
</dbReference>
<evidence type="ECO:0000313" key="8">
    <source>
        <dbReference type="EMBL" id="SDZ78688.1"/>
    </source>
</evidence>
<keyword evidence="8" id="KW-0966">Cell projection</keyword>
<proteinExistence type="inferred from homology"/>
<sequence>MTINSALANSYSGLTANTRLSEIVSRNVANAATDGYAARSVTLSNRVIADVGSGVLTSAPNRAGDAFLTADRRQSEARSESEGVTAEAMRKISNMIAPGEGQASLSDRYEKLDTALRALAETPESVAIQAQVLDAATSVARTLQELSAGAQSLRLEADTSIARQVEAVNRALARIESLNGEIVTARATGRDATALEDERDRQIDVVNGIVPIKASPRDGGRVALYTNGGGLLIDGKARSLEFDRSSMVTDADTLASGSLSDVAFLGKPAAPTAPTNSAALAGGSLEAAFRVRDEVGVEFAAQLDALATDLIERFQNPAVVGPIAAGEGGLFIDEGVGGPFVDLALTPEQQVGLAARIVVNPGVDPSQGGALRRLRDGVNSAAPGLEGDATLPAAMVDAFTASRVARSPISPDSAFPAVTTLDPTGFDVGRSTVGRVESIIALRELGAQTAEQSAAFAGGAFAATQEAELRVTAVDTDKELRDLLAIEKAYAANARVLQVVDGLIGRLLEI</sequence>
<dbReference type="GO" id="GO:0009424">
    <property type="term" value="C:bacterial-type flagellum hook"/>
    <property type="evidence" value="ECO:0007669"/>
    <property type="project" value="InterPro"/>
</dbReference>
<keyword evidence="9" id="KW-1185">Reference proteome</keyword>
<name>A0A1H3VXA9_9RHOB</name>
<comment type="similarity">
    <text evidence="3">Belongs to the flagella basal body rod proteins family.</text>
</comment>
<keyword evidence="8" id="KW-0969">Cilium</keyword>
<evidence type="ECO:0000256" key="4">
    <source>
        <dbReference type="ARBA" id="ARBA00016244"/>
    </source>
</evidence>
<dbReference type="PANTHER" id="PTHR30033">
    <property type="entry name" value="FLAGELLAR HOOK-ASSOCIATED PROTEIN 1"/>
    <property type="match status" value="1"/>
</dbReference>
<dbReference type="GO" id="GO:0005576">
    <property type="term" value="C:extracellular region"/>
    <property type="evidence" value="ECO:0007669"/>
    <property type="project" value="UniProtKB-SubCell"/>
</dbReference>
<accession>A0A1H3VXA9</accession>
<reference evidence="8 9" key="1">
    <citation type="submission" date="2016-10" db="EMBL/GenBank/DDBJ databases">
        <authorList>
            <person name="de Groot N.N."/>
        </authorList>
    </citation>
    <scope>NUCLEOTIDE SEQUENCE [LARGE SCALE GENOMIC DNA]</scope>
    <source>
        <strain evidence="8 9">DSM 15345</strain>
    </source>
</reference>
<evidence type="ECO:0000259" key="7">
    <source>
        <dbReference type="Pfam" id="PF22638"/>
    </source>
</evidence>